<dbReference type="InterPro" id="IPR048939">
    <property type="entry name" value="ATG5_UblA"/>
</dbReference>
<dbReference type="GO" id="GO:0019776">
    <property type="term" value="F:Atg8-family ligase activity"/>
    <property type="evidence" value="ECO:0007669"/>
    <property type="project" value="TreeGrafter"/>
</dbReference>
<dbReference type="Pfam" id="PF20638">
    <property type="entry name" value="ATG5_UblA"/>
    <property type="match status" value="1"/>
</dbReference>
<dbReference type="PANTHER" id="PTHR13040:SF2">
    <property type="entry name" value="AUTOPHAGY PROTEIN 5"/>
    <property type="match status" value="1"/>
</dbReference>
<dbReference type="OrthoDB" id="272162at2759"/>
<feature type="domain" description="Autophagy protein ATG5 UblA" evidence="2">
    <location>
        <begin position="9"/>
        <end position="89"/>
    </location>
</feature>
<dbReference type="InterPro" id="IPR007239">
    <property type="entry name" value="Atg5"/>
</dbReference>
<gene>
    <name evidence="3" type="ORF">Tco025E_05127</name>
</gene>
<evidence type="ECO:0000256" key="1">
    <source>
        <dbReference type="SAM" id="MobiDB-lite"/>
    </source>
</evidence>
<dbReference type="GO" id="GO:0034045">
    <property type="term" value="C:phagophore assembly site membrane"/>
    <property type="evidence" value="ECO:0007669"/>
    <property type="project" value="TreeGrafter"/>
</dbReference>
<dbReference type="GO" id="GO:0005776">
    <property type="term" value="C:autophagosome"/>
    <property type="evidence" value="ECO:0007669"/>
    <property type="project" value="TreeGrafter"/>
</dbReference>
<keyword evidence="4" id="KW-1185">Reference proteome</keyword>
<dbReference type="EMBL" id="MKKU01000289">
    <property type="protein sequence ID" value="RNF16572.1"/>
    <property type="molecule type" value="Genomic_DNA"/>
</dbReference>
<dbReference type="Proteomes" id="UP000284403">
    <property type="component" value="Unassembled WGS sequence"/>
</dbReference>
<name>A0A3S5IT34_9TRYP</name>
<dbReference type="Gene3D" id="3.10.20.620">
    <property type="match status" value="1"/>
</dbReference>
<dbReference type="RefSeq" id="XP_029227847.1">
    <property type="nucleotide sequence ID" value="XM_029372030.1"/>
</dbReference>
<evidence type="ECO:0000313" key="3">
    <source>
        <dbReference type="EMBL" id="RNF16572.1"/>
    </source>
</evidence>
<dbReference type="InterPro" id="IPR042527">
    <property type="entry name" value="Atg5_UblA_dom_sf"/>
</dbReference>
<dbReference type="GO" id="GO:0034727">
    <property type="term" value="P:piecemeal microautophagy of the nucleus"/>
    <property type="evidence" value="ECO:0007669"/>
    <property type="project" value="TreeGrafter"/>
</dbReference>
<feature type="compositionally biased region" description="Polar residues" evidence="1">
    <location>
        <begin position="274"/>
        <end position="285"/>
    </location>
</feature>
<dbReference type="AlphaFoldDB" id="A0A3S5IT34"/>
<organism evidence="3 4">
    <name type="scientific">Trypanosoma conorhini</name>
    <dbReference type="NCBI Taxonomy" id="83891"/>
    <lineage>
        <taxon>Eukaryota</taxon>
        <taxon>Discoba</taxon>
        <taxon>Euglenozoa</taxon>
        <taxon>Kinetoplastea</taxon>
        <taxon>Metakinetoplastina</taxon>
        <taxon>Trypanosomatida</taxon>
        <taxon>Trypanosomatidae</taxon>
        <taxon>Trypanosoma</taxon>
    </lineage>
</organism>
<feature type="region of interest" description="Disordered" evidence="1">
    <location>
        <begin position="258"/>
        <end position="285"/>
    </location>
</feature>
<dbReference type="GO" id="GO:0000422">
    <property type="term" value="P:autophagy of mitochondrion"/>
    <property type="evidence" value="ECO:0007669"/>
    <property type="project" value="TreeGrafter"/>
</dbReference>
<evidence type="ECO:0000313" key="4">
    <source>
        <dbReference type="Proteomes" id="UP000284403"/>
    </source>
</evidence>
<proteinExistence type="predicted"/>
<dbReference type="PANTHER" id="PTHR13040">
    <property type="entry name" value="AUTOPHAGY PROTEIN 5"/>
    <property type="match status" value="1"/>
</dbReference>
<feature type="compositionally biased region" description="Basic and acidic residues" evidence="1">
    <location>
        <begin position="259"/>
        <end position="273"/>
    </location>
</feature>
<comment type="caution">
    <text evidence="3">The sequence shown here is derived from an EMBL/GenBank/DDBJ whole genome shotgun (WGS) entry which is preliminary data.</text>
</comment>
<sequence>MSLQVEEYMGAVPLMIFLSDTDCTVQEKPAPLTYVLPRSSVLMAVRSEVQAFFSSYTVVGADASLLVWLTWRGEPVPWHYPIGAIKDSINAFLIAGISDTQLRACRAESAQLSPAELYAAVFGSPLILEARITSVSAERPLTVPVPGQEDAISRRTADQAIGEFLKQVIKGTFSAMYGSIKALMDARSEVINDLLNFATCTSTGKPFVQALRAYKERIVGLRRLAGAPKNVAVMINNPLGKSTLQFALFRVPLKPYSVGDEKSSHEESEKPRSSVESNDTNCGTDCDAGTTSDAVGVDARLKGKSLESPFGMIIWRALLEPYFKWRKLGADDGSISPCAEPFLRAITPFYSGLDGDSSLDAVFSSPLADSLVKEFIAAGDATREARSISVTLPASPLQERRLCLMVQGLQPPLCTPVGYLLDRFASADGRLYVTLAAL</sequence>
<reference evidence="3 4" key="1">
    <citation type="journal article" date="2018" name="BMC Genomics">
        <title>Genomic comparison of Trypanosoma conorhini and Trypanosoma rangeli to Trypanosoma cruzi strains of high and low virulence.</title>
        <authorList>
            <person name="Bradwell K.R."/>
            <person name="Koparde V.N."/>
            <person name="Matveyev A.V."/>
            <person name="Serrano M.G."/>
            <person name="Alves J.M."/>
            <person name="Parikh H."/>
            <person name="Huang B."/>
            <person name="Lee V."/>
            <person name="Espinosa-Alvarez O."/>
            <person name="Ortiz P.A."/>
            <person name="Costa-Martins A.G."/>
            <person name="Teixeira M.M."/>
            <person name="Buck G.A."/>
        </authorList>
    </citation>
    <scope>NUCLEOTIDE SEQUENCE [LARGE SCALE GENOMIC DNA]</scope>
    <source>
        <strain evidence="3 4">025E</strain>
    </source>
</reference>
<dbReference type="GO" id="GO:0034274">
    <property type="term" value="C:Atg12-Atg5-Atg16 complex"/>
    <property type="evidence" value="ECO:0007669"/>
    <property type="project" value="TreeGrafter"/>
</dbReference>
<protein>
    <recommendedName>
        <fullName evidence="2">Autophagy protein ATG5 UblA domain-containing protein</fullName>
    </recommendedName>
</protein>
<dbReference type="GO" id="GO:0061908">
    <property type="term" value="C:phagophore"/>
    <property type="evidence" value="ECO:0007669"/>
    <property type="project" value="TreeGrafter"/>
</dbReference>
<dbReference type="GO" id="GO:0006995">
    <property type="term" value="P:cellular response to nitrogen starvation"/>
    <property type="evidence" value="ECO:0007669"/>
    <property type="project" value="TreeGrafter"/>
</dbReference>
<dbReference type="GO" id="GO:0044233">
    <property type="term" value="C:mitochondria-associated endoplasmic reticulum membrane contact site"/>
    <property type="evidence" value="ECO:0007669"/>
    <property type="project" value="TreeGrafter"/>
</dbReference>
<dbReference type="GeneID" id="40318738"/>
<accession>A0A3S5IT34</accession>
<evidence type="ECO:0000259" key="2">
    <source>
        <dbReference type="Pfam" id="PF20638"/>
    </source>
</evidence>